<dbReference type="GO" id="GO:0042274">
    <property type="term" value="P:ribosomal small subunit biogenesis"/>
    <property type="evidence" value="ECO:0007669"/>
    <property type="project" value="UniProtKB-UniRule"/>
</dbReference>
<comment type="caution">
    <text evidence="10">Lacks conserved residue(s) required for the propagation of feature annotation.</text>
</comment>
<dbReference type="EC" id="2.7.4.3" evidence="10"/>
<dbReference type="GO" id="GO:0016887">
    <property type="term" value="F:ATP hydrolysis activity"/>
    <property type="evidence" value="ECO:0007669"/>
    <property type="project" value="UniProtKB-UniRule"/>
</dbReference>
<keyword evidence="6 10" id="KW-0547">Nucleotide-binding</keyword>
<evidence type="ECO:0000313" key="12">
    <source>
        <dbReference type="EMBL" id="KAF3453990.1"/>
    </source>
</evidence>
<accession>A0A8K0HLG5</accession>
<feature type="binding site" evidence="10">
    <location>
        <position position="24"/>
    </location>
    <ligand>
        <name>ATP</name>
        <dbReference type="ChEBI" id="CHEBI:30616"/>
    </ligand>
</feature>
<keyword evidence="9 10" id="KW-0539">Nucleus</keyword>
<protein>
    <recommendedName>
        <fullName evidence="10">Adenylate kinase isoenzyme 6 homolog</fullName>
        <shortName evidence="10">AK6</shortName>
        <ecNumber evidence="10">2.7.4.3</ecNumber>
    </recommendedName>
    <alternativeName>
        <fullName evidence="10">Dual activity adenylate kinase/ATPase</fullName>
        <shortName evidence="10">AK/ATPase</shortName>
    </alternativeName>
</protein>
<dbReference type="GO" id="GO:0005737">
    <property type="term" value="C:cytoplasm"/>
    <property type="evidence" value="ECO:0007669"/>
    <property type="project" value="UniProtKB-SubCell"/>
</dbReference>
<evidence type="ECO:0000256" key="4">
    <source>
        <dbReference type="ARBA" id="ARBA00022552"/>
    </source>
</evidence>
<sequence>MTQENNKKRNKPNILVSGTPGTGKTTTSSALAEATQLRHINVGDLVKEKNLHDGWDDELDCYVINEDLVCDELEDLMEEGGNIVDYHGSEFFPERWFDLVVVLQTDNTVLYDRLSNRGYSQSKLSNNIECEIFGVLLEEAKENYPEDIVVALKSDTIEDITRNMTTLSDWVRNWHPPA</sequence>
<feature type="binding site" evidence="10">
    <location>
        <position position="21"/>
    </location>
    <ligand>
        <name>ATP</name>
        <dbReference type="ChEBI" id="CHEBI:30616"/>
    </ligand>
</feature>
<keyword evidence="8 10" id="KW-0067">ATP-binding</keyword>
<evidence type="ECO:0000313" key="13">
    <source>
        <dbReference type="EMBL" id="KAF3455042.1"/>
    </source>
</evidence>
<dbReference type="PANTHER" id="PTHR12595">
    <property type="entry name" value="POS9-ACTIVATING FACTOR FAP7-RELATED"/>
    <property type="match status" value="1"/>
</dbReference>
<evidence type="ECO:0000256" key="7">
    <source>
        <dbReference type="ARBA" id="ARBA00022777"/>
    </source>
</evidence>
<dbReference type="FunFam" id="3.40.50.300:FF:000372">
    <property type="entry name" value="Adenylate kinase isoenzyme 6 homolog"/>
    <property type="match status" value="1"/>
</dbReference>
<evidence type="ECO:0000256" key="6">
    <source>
        <dbReference type="ARBA" id="ARBA00022741"/>
    </source>
</evidence>
<comment type="catalytic activity">
    <reaction evidence="1 10">
        <text>AMP + ATP = 2 ADP</text>
        <dbReference type="Rhea" id="RHEA:12973"/>
        <dbReference type="ChEBI" id="CHEBI:30616"/>
        <dbReference type="ChEBI" id="CHEBI:456215"/>
        <dbReference type="ChEBI" id="CHEBI:456216"/>
        <dbReference type="EC" id="2.7.4.3"/>
    </reaction>
</comment>
<feature type="binding site" evidence="10">
    <location>
        <position position="117"/>
    </location>
    <ligand>
        <name>ATP</name>
        <dbReference type="ChEBI" id="CHEBI:30616"/>
    </ligand>
</feature>
<dbReference type="InterPro" id="IPR020618">
    <property type="entry name" value="Adenyl_kinase_AK6"/>
</dbReference>
<comment type="caution">
    <text evidence="13">The sequence shown here is derived from an EMBL/GenBank/DDBJ whole genome shotgun (WGS) entry which is preliminary data.</text>
</comment>
<dbReference type="EMBL" id="VOIH02000002">
    <property type="protein sequence ID" value="KAF3455042.1"/>
    <property type="molecule type" value="Genomic_DNA"/>
</dbReference>
<reference evidence="13" key="1">
    <citation type="submission" date="2020-03" db="EMBL/GenBank/DDBJ databases">
        <title>A high-quality chromosome-level genome assembly of a woody plant with both climbing and erect habits, Rhamnella rubrinervis.</title>
        <authorList>
            <person name="Lu Z."/>
            <person name="Yang Y."/>
            <person name="Zhu X."/>
            <person name="Sun Y."/>
        </authorList>
    </citation>
    <scope>NUCLEOTIDE SEQUENCE</scope>
    <source>
        <strain evidence="13">BYM</strain>
        <tissue evidence="13">Leaf</tissue>
    </source>
</reference>
<evidence type="ECO:0000313" key="14">
    <source>
        <dbReference type="Proteomes" id="UP000796880"/>
    </source>
</evidence>
<keyword evidence="7 10" id="KW-0418">Kinase</keyword>
<evidence type="ECO:0000256" key="5">
    <source>
        <dbReference type="ARBA" id="ARBA00022679"/>
    </source>
</evidence>
<comment type="subcellular location">
    <subcellularLocation>
        <location evidence="10">Cytoplasm</location>
    </subcellularLocation>
    <subcellularLocation>
        <location evidence="10">Nucleus</location>
    </subcellularLocation>
</comment>
<feature type="region of interest" description="LID" evidence="10">
    <location>
        <begin position="116"/>
        <end position="126"/>
    </location>
</feature>
<evidence type="ECO:0000256" key="2">
    <source>
        <dbReference type="ARBA" id="ARBA00022490"/>
    </source>
</evidence>
<dbReference type="AlphaFoldDB" id="A0A8K0HLG5"/>
<comment type="subunit">
    <text evidence="10">Interacts with small ribosomal subunit protein uS11. Not a structural component of 43S pre-ribosomes, but transiently interacts with them by binding to uS11.</text>
</comment>
<dbReference type="EMBL" id="VOIH02000002">
    <property type="protein sequence ID" value="KAF3453990.1"/>
    <property type="molecule type" value="Genomic_DNA"/>
</dbReference>
<evidence type="ECO:0000256" key="3">
    <source>
        <dbReference type="ARBA" id="ARBA00022517"/>
    </source>
</evidence>
<evidence type="ECO:0000256" key="8">
    <source>
        <dbReference type="ARBA" id="ARBA00022840"/>
    </source>
</evidence>
<keyword evidence="2 10" id="KW-0963">Cytoplasm</keyword>
<dbReference type="OrthoDB" id="10251185at2759"/>
<dbReference type="Proteomes" id="UP000796880">
    <property type="component" value="Unassembled WGS sequence"/>
</dbReference>
<dbReference type="HAMAP" id="MF_00039">
    <property type="entry name" value="Adenylate_kinase_AK6"/>
    <property type="match status" value="1"/>
</dbReference>
<feature type="compositionally biased region" description="Low complexity" evidence="11">
    <location>
        <begin position="17"/>
        <end position="27"/>
    </location>
</feature>
<evidence type="ECO:0000256" key="1">
    <source>
        <dbReference type="ARBA" id="ARBA00000582"/>
    </source>
</evidence>
<dbReference type="InterPro" id="IPR027417">
    <property type="entry name" value="P-loop_NTPase"/>
</dbReference>
<feature type="region of interest" description="Disordered" evidence="11">
    <location>
        <begin position="1"/>
        <end position="27"/>
    </location>
</feature>
<organism evidence="13 14">
    <name type="scientific">Rhamnella rubrinervis</name>
    <dbReference type="NCBI Taxonomy" id="2594499"/>
    <lineage>
        <taxon>Eukaryota</taxon>
        <taxon>Viridiplantae</taxon>
        <taxon>Streptophyta</taxon>
        <taxon>Embryophyta</taxon>
        <taxon>Tracheophyta</taxon>
        <taxon>Spermatophyta</taxon>
        <taxon>Magnoliopsida</taxon>
        <taxon>eudicotyledons</taxon>
        <taxon>Gunneridae</taxon>
        <taxon>Pentapetalae</taxon>
        <taxon>rosids</taxon>
        <taxon>fabids</taxon>
        <taxon>Rosales</taxon>
        <taxon>Rhamnaceae</taxon>
        <taxon>rhamnoid group</taxon>
        <taxon>Rhamneae</taxon>
        <taxon>Rhamnella</taxon>
    </lineage>
</organism>
<feature type="binding site" evidence="10">
    <location>
        <position position="23"/>
    </location>
    <ligand>
        <name>ATP</name>
        <dbReference type="ChEBI" id="CHEBI:30616"/>
    </ligand>
</feature>
<dbReference type="SUPFAM" id="SSF52540">
    <property type="entry name" value="P-loop containing nucleoside triphosphate hydrolases"/>
    <property type="match status" value="1"/>
</dbReference>
<evidence type="ECO:0000256" key="11">
    <source>
        <dbReference type="SAM" id="MobiDB-lite"/>
    </source>
</evidence>
<keyword evidence="3 10" id="KW-0690">Ribosome biogenesis</keyword>
<feature type="region of interest" description="NMPbind" evidence="10">
    <location>
        <begin position="41"/>
        <end position="64"/>
    </location>
</feature>
<evidence type="ECO:0000256" key="10">
    <source>
        <dbReference type="HAMAP-Rule" id="MF_03173"/>
    </source>
</evidence>
<comment type="similarity">
    <text evidence="10">Belongs to the adenylate kinase family. AK6 subfamily.</text>
</comment>
<proteinExistence type="inferred from homology"/>
<dbReference type="GO" id="GO:0004017">
    <property type="term" value="F:AMP kinase activity"/>
    <property type="evidence" value="ECO:0007669"/>
    <property type="project" value="UniProtKB-UniRule"/>
</dbReference>
<keyword evidence="4 10" id="KW-0698">rRNA processing</keyword>
<dbReference type="PANTHER" id="PTHR12595:SF0">
    <property type="entry name" value="ADENYLATE KINASE ISOENZYME 6"/>
    <property type="match status" value="1"/>
</dbReference>
<dbReference type="Gene3D" id="3.40.50.300">
    <property type="entry name" value="P-loop containing nucleotide triphosphate hydrolases"/>
    <property type="match status" value="1"/>
</dbReference>
<keyword evidence="14" id="KW-1185">Reference proteome</keyword>
<name>A0A8K0HLG5_9ROSA</name>
<dbReference type="GO" id="GO:0005524">
    <property type="term" value="F:ATP binding"/>
    <property type="evidence" value="ECO:0007669"/>
    <property type="project" value="UniProtKB-KW"/>
</dbReference>
<comment type="catalytic activity">
    <reaction evidence="10">
        <text>ATP + H2O = ADP + phosphate + H(+)</text>
        <dbReference type="Rhea" id="RHEA:13065"/>
        <dbReference type="ChEBI" id="CHEBI:15377"/>
        <dbReference type="ChEBI" id="CHEBI:15378"/>
        <dbReference type="ChEBI" id="CHEBI:30616"/>
        <dbReference type="ChEBI" id="CHEBI:43474"/>
        <dbReference type="ChEBI" id="CHEBI:456216"/>
    </reaction>
</comment>
<evidence type="ECO:0000256" key="9">
    <source>
        <dbReference type="ARBA" id="ARBA00023242"/>
    </source>
</evidence>
<dbReference type="GO" id="GO:0006364">
    <property type="term" value="P:rRNA processing"/>
    <property type="evidence" value="ECO:0007669"/>
    <property type="project" value="UniProtKB-KW"/>
</dbReference>
<feature type="binding site" evidence="10">
    <location>
        <position position="25"/>
    </location>
    <ligand>
        <name>ATP</name>
        <dbReference type="ChEBI" id="CHEBI:30616"/>
    </ligand>
</feature>
<feature type="binding site" evidence="10">
    <location>
        <position position="26"/>
    </location>
    <ligand>
        <name>ATP</name>
        <dbReference type="ChEBI" id="CHEBI:30616"/>
    </ligand>
</feature>
<comment type="function">
    <text evidence="10">Broad-specificity nucleoside monophosphate (NMP) kinase that catalyzes the reversible transfer of the terminal phosphate group between nucleoside triphosphates and monophosphates. Has also ATPase activity. Involved in the late cytoplasmic maturation steps of the 40S ribosomal particles, specifically 18S rRNA maturation. While NMP activity is not required for ribosome maturation, ATPase activity is. Associates transiently with small ribosomal subunit protein uS11. ATP hydrolysis breaks the interaction with uS11. May temporarily remove uS11 from the ribosome to enable a conformational change of the ribosomal RNA that is needed for the final maturation step of the small ribosomal subunit. Its NMP activity may have a role in nuclear energy homeostasis.</text>
</comment>
<gene>
    <name evidence="12" type="ORF">FNV43_RR04433</name>
    <name evidence="13" type="ORF">FNV43_RR05490</name>
</gene>
<dbReference type="GO" id="GO:0005634">
    <property type="term" value="C:nucleus"/>
    <property type="evidence" value="ECO:0007669"/>
    <property type="project" value="UniProtKB-SubCell"/>
</dbReference>
<dbReference type="Pfam" id="PF13238">
    <property type="entry name" value="AAA_18"/>
    <property type="match status" value="1"/>
</dbReference>
<keyword evidence="5 10" id="KW-0808">Transferase</keyword>